<sequence>MPSQGKSPRLPSGSRRLPSPRSVSTVSGRSATSDDTDDSRMGYSSSVAPSSVSSRRVPFPDSLPAAMSSANPPPELLRDSVVEQHDSNGDGRRQSESGSRSSPQLAAHAPAVPTDPMPDSLLTRSTFAALEHSAGTLKRLAKHVLASSSTMFALLEQLESAEDDLLMHLGELGRWLEGGYGVTGEVWDSDGGIRKVAREKRARDREELEVMVSHSLEAVKGEIKRQGLAGHGAQAKFESVAKQYYQNTAAYLSPAGGSSSSSPAPDAANDLAQASRTAQFDLVRYNHHSTLLYAVPPSSVGCLDLLVGLYGWVGAQLSQVPGKRADTHPFVANTDDFYNNNKPSSKEGPMTPTQRGRQLAVSETPVRILSRDDASARVSVDALARTLALSLGHLVQVRGDLLIGWAEREHQTSLLEDSARRLAEQVPESNRLHIPPTPDSAAIRDHHKPRKMHGVRSSVGGKIRGLFGSSGSGASPTAPMPTLAERAPPVSSSSVGPPPLPSASRKSVDIGSRSTPPMPSAIPHVNVETPTPPPPRPTKSSNRHSVQVPHGQYHSPFIPSEPVPRLPRSQSFGERKSYALMETAAKLNGTSPSAAPPLPLPQPQPAATNPGGVGGLNGAGDEDEQREQVGRKKEGVLWGTGVWEELDKGGGRSKWERFWVVLAHSNIYEYREKQDGTAATVIDLKFASVREGRGTDRRFAFEIVTPSHGRRLYQAASEADMRTWVYAICNAIESCINGTSTVRSSDIKDAGYVLDDHGRKKKGADGRRLPIPSPQTTGTPAMSNSRHSLPAPPRSADENARRARRPSFKSRIKNTAGAAGDKLMPNRQSLGAGSEVQRPAFLAHGGRMPSYPSMSSSDKRTSWLEESPESSEIEKRVMEMAGLGLDPRHTPATAPASSLGHHSVNNAHSREQSSSPSDSPNTLQTAEPAPKLDMKMLRQIADEGPNAVCADCGRRTKSSRWATLSEFVCWQGVRASHYPRPGSFIDVPSGLRETPMVMFLCIRCCGLHRGLGTHISKPRSVDLDNWSPESVLLAHQWGNPRGNAVWERLKPAEVVPKDEDIAEYIQAKYVEGRWLADSDRSMFGLSVGRAL</sequence>
<feature type="region of interest" description="Disordered" evidence="5">
    <location>
        <begin position="885"/>
        <end position="926"/>
    </location>
</feature>
<feature type="compositionally biased region" description="Low complexity" evidence="5">
    <location>
        <begin position="7"/>
        <end position="27"/>
    </location>
</feature>
<dbReference type="STRING" id="105984.A0A427XM39"/>
<name>A0A427XM39_9TREE</name>
<dbReference type="InterPro" id="IPR001164">
    <property type="entry name" value="ArfGAP_dom"/>
</dbReference>
<comment type="caution">
    <text evidence="8">The sequence shown here is derived from an EMBL/GenBank/DDBJ whole genome shotgun (WGS) entry which is preliminary data.</text>
</comment>
<evidence type="ECO:0000259" key="7">
    <source>
        <dbReference type="PROSITE" id="PS50115"/>
    </source>
</evidence>
<feature type="compositionally biased region" description="Polar residues" evidence="5">
    <location>
        <begin position="774"/>
        <end position="787"/>
    </location>
</feature>
<dbReference type="InterPro" id="IPR038508">
    <property type="entry name" value="ArfGAP_dom_sf"/>
</dbReference>
<evidence type="ECO:0000313" key="8">
    <source>
        <dbReference type="EMBL" id="RSH79814.1"/>
    </source>
</evidence>
<dbReference type="PANTHER" id="PTHR23180:SF160">
    <property type="entry name" value="ADP-RIBOSYLATION FACTOR GTPASE-ACTIVATING PROTEIN EFFECTOR PROTEIN 1"/>
    <property type="match status" value="1"/>
</dbReference>
<feature type="compositionally biased region" description="Low complexity" evidence="5">
    <location>
        <begin position="44"/>
        <end position="62"/>
    </location>
</feature>
<dbReference type="SMART" id="SM00105">
    <property type="entry name" value="ArfGap"/>
    <property type="match status" value="1"/>
</dbReference>
<dbReference type="EMBL" id="RSCE01000009">
    <property type="protein sequence ID" value="RSH79814.1"/>
    <property type="molecule type" value="Genomic_DNA"/>
</dbReference>
<dbReference type="InterPro" id="IPR001849">
    <property type="entry name" value="PH_domain"/>
</dbReference>
<feature type="region of interest" description="Disordered" evidence="5">
    <location>
        <begin position="1"/>
        <end position="120"/>
    </location>
</feature>
<evidence type="ECO:0000256" key="3">
    <source>
        <dbReference type="ARBA" id="ARBA00022833"/>
    </source>
</evidence>
<evidence type="ECO:0000313" key="9">
    <source>
        <dbReference type="Proteomes" id="UP000279236"/>
    </source>
</evidence>
<dbReference type="InterPro" id="IPR037278">
    <property type="entry name" value="ARFGAP/RecO"/>
</dbReference>
<protein>
    <recommendedName>
        <fullName evidence="10">PH domain-containing protein</fullName>
    </recommendedName>
</protein>
<keyword evidence="9" id="KW-1185">Reference proteome</keyword>
<dbReference type="SUPFAM" id="SSF50729">
    <property type="entry name" value="PH domain-like"/>
    <property type="match status" value="1"/>
</dbReference>
<dbReference type="InterPro" id="IPR011993">
    <property type="entry name" value="PH-like_dom_sf"/>
</dbReference>
<dbReference type="FunFam" id="2.30.29.30:FF:000252">
    <property type="entry name" value="ARF GTPase activator (Csx2)"/>
    <property type="match status" value="1"/>
</dbReference>
<evidence type="ECO:0000256" key="4">
    <source>
        <dbReference type="PROSITE-ProRule" id="PRU00288"/>
    </source>
</evidence>
<dbReference type="CDD" id="cd08204">
    <property type="entry name" value="ArfGap"/>
    <property type="match status" value="1"/>
</dbReference>
<evidence type="ECO:0008006" key="10">
    <source>
        <dbReference type="Google" id="ProtNLM"/>
    </source>
</evidence>
<evidence type="ECO:0000256" key="1">
    <source>
        <dbReference type="ARBA" id="ARBA00022723"/>
    </source>
</evidence>
<organism evidence="8 9">
    <name type="scientific">Apiotrichum porosum</name>
    <dbReference type="NCBI Taxonomy" id="105984"/>
    <lineage>
        <taxon>Eukaryota</taxon>
        <taxon>Fungi</taxon>
        <taxon>Dikarya</taxon>
        <taxon>Basidiomycota</taxon>
        <taxon>Agaricomycotina</taxon>
        <taxon>Tremellomycetes</taxon>
        <taxon>Trichosporonales</taxon>
        <taxon>Trichosporonaceae</taxon>
        <taxon>Apiotrichum</taxon>
    </lineage>
</organism>
<dbReference type="SUPFAM" id="SSF57863">
    <property type="entry name" value="ArfGap/RecO-like zinc finger"/>
    <property type="match status" value="1"/>
</dbReference>
<dbReference type="OrthoDB" id="10266696at2759"/>
<dbReference type="Pfam" id="PF01412">
    <property type="entry name" value="ArfGap"/>
    <property type="match status" value="1"/>
</dbReference>
<dbReference type="Gene3D" id="1.10.220.150">
    <property type="entry name" value="Arf GTPase activating protein"/>
    <property type="match status" value="1"/>
</dbReference>
<evidence type="ECO:0000256" key="5">
    <source>
        <dbReference type="SAM" id="MobiDB-lite"/>
    </source>
</evidence>
<feature type="compositionally biased region" description="Basic and acidic residues" evidence="5">
    <location>
        <begin position="76"/>
        <end position="95"/>
    </location>
</feature>
<dbReference type="Gene3D" id="2.30.29.30">
    <property type="entry name" value="Pleckstrin-homology domain (PH domain)/Phosphotyrosine-binding domain (PTB)"/>
    <property type="match status" value="1"/>
</dbReference>
<dbReference type="GeneID" id="39594017"/>
<dbReference type="Proteomes" id="UP000279236">
    <property type="component" value="Unassembled WGS sequence"/>
</dbReference>
<evidence type="ECO:0000259" key="6">
    <source>
        <dbReference type="PROSITE" id="PS50003"/>
    </source>
</evidence>
<evidence type="ECO:0000256" key="2">
    <source>
        <dbReference type="ARBA" id="ARBA00022771"/>
    </source>
</evidence>
<dbReference type="RefSeq" id="XP_028474923.1">
    <property type="nucleotide sequence ID" value="XM_028624755.1"/>
</dbReference>
<feature type="compositionally biased region" description="Basic residues" evidence="5">
    <location>
        <begin position="445"/>
        <end position="454"/>
    </location>
</feature>
<keyword evidence="3" id="KW-0862">Zinc</keyword>
<feature type="compositionally biased region" description="Basic and acidic residues" evidence="5">
    <location>
        <begin position="756"/>
        <end position="768"/>
    </location>
</feature>
<keyword evidence="2 4" id="KW-0863">Zinc-finger</keyword>
<gene>
    <name evidence="8" type="ORF">EHS24_009474</name>
</gene>
<feature type="domain" description="Arf-GAP" evidence="7">
    <location>
        <begin position="931"/>
        <end position="1082"/>
    </location>
</feature>
<feature type="compositionally biased region" description="Basic residues" evidence="5">
    <location>
        <begin position="802"/>
        <end position="812"/>
    </location>
</feature>
<dbReference type="AlphaFoldDB" id="A0A427XM39"/>
<dbReference type="InterPro" id="IPR045258">
    <property type="entry name" value="ACAP1/2/3-like"/>
</dbReference>
<accession>A0A427XM39</accession>
<dbReference type="SMART" id="SM00233">
    <property type="entry name" value="PH"/>
    <property type="match status" value="1"/>
</dbReference>
<feature type="compositionally biased region" description="Pro residues" evidence="5">
    <location>
        <begin position="594"/>
        <end position="604"/>
    </location>
</feature>
<feature type="domain" description="PH" evidence="6">
    <location>
        <begin position="630"/>
        <end position="733"/>
    </location>
</feature>
<dbReference type="PANTHER" id="PTHR23180">
    <property type="entry name" value="CENTAURIN/ARF"/>
    <property type="match status" value="1"/>
</dbReference>
<feature type="region of interest" description="Disordered" evidence="5">
    <location>
        <begin position="756"/>
        <end position="872"/>
    </location>
</feature>
<dbReference type="Pfam" id="PF00169">
    <property type="entry name" value="PH"/>
    <property type="match status" value="1"/>
</dbReference>
<proteinExistence type="predicted"/>
<dbReference type="PROSITE" id="PS50003">
    <property type="entry name" value="PH_DOMAIN"/>
    <property type="match status" value="1"/>
</dbReference>
<reference evidence="8 9" key="1">
    <citation type="submission" date="2018-11" db="EMBL/GenBank/DDBJ databases">
        <title>Genome sequence of Apiotrichum porosum DSM 27194.</title>
        <authorList>
            <person name="Aliyu H."/>
            <person name="Gorte O."/>
            <person name="Ochsenreither K."/>
        </authorList>
    </citation>
    <scope>NUCLEOTIDE SEQUENCE [LARGE SCALE GENOMIC DNA]</scope>
    <source>
        <strain evidence="8 9">DSM 27194</strain>
    </source>
</reference>
<dbReference type="PROSITE" id="PS50115">
    <property type="entry name" value="ARFGAP"/>
    <property type="match status" value="1"/>
</dbReference>
<dbReference type="GO" id="GO:0008270">
    <property type="term" value="F:zinc ion binding"/>
    <property type="evidence" value="ECO:0007669"/>
    <property type="project" value="UniProtKB-KW"/>
</dbReference>
<feature type="region of interest" description="Disordered" evidence="5">
    <location>
        <begin position="333"/>
        <end position="363"/>
    </location>
</feature>
<dbReference type="PRINTS" id="PR00405">
    <property type="entry name" value="REVINTRACTNG"/>
</dbReference>
<feature type="region of interest" description="Disordered" evidence="5">
    <location>
        <begin position="426"/>
        <end position="572"/>
    </location>
</feature>
<feature type="region of interest" description="Disordered" evidence="5">
    <location>
        <begin position="588"/>
        <end position="630"/>
    </location>
</feature>
<dbReference type="GO" id="GO:0005096">
    <property type="term" value="F:GTPase activator activity"/>
    <property type="evidence" value="ECO:0007669"/>
    <property type="project" value="InterPro"/>
</dbReference>
<keyword evidence="1" id="KW-0479">Metal-binding</keyword>